<gene>
    <name evidence="2" type="ORF">I79_003911</name>
</gene>
<dbReference type="AlphaFoldDB" id="G3H187"/>
<sequence length="83" mass="8740">MAWYICPAVNLQVTLPVAFRLLQEDHVRQLPSLLCKGVLCGSASGQPRPPHLCPEYASGAGGSGQGSGLASRGQALPIDYFSE</sequence>
<evidence type="ECO:0000256" key="1">
    <source>
        <dbReference type="SAM" id="MobiDB-lite"/>
    </source>
</evidence>
<name>G3H187_CRIGR</name>
<dbReference type="Proteomes" id="UP000001075">
    <property type="component" value="Unassembled WGS sequence"/>
</dbReference>
<evidence type="ECO:0000313" key="3">
    <source>
        <dbReference type="Proteomes" id="UP000001075"/>
    </source>
</evidence>
<dbReference type="InParanoid" id="G3H187"/>
<protein>
    <submittedName>
        <fullName evidence="2">Uncharacterized protein</fullName>
    </submittedName>
</protein>
<reference evidence="3" key="1">
    <citation type="journal article" date="2011" name="Nat. Biotechnol.">
        <title>The genomic sequence of the Chinese hamster ovary (CHO)-K1 cell line.</title>
        <authorList>
            <person name="Xu X."/>
            <person name="Nagarajan H."/>
            <person name="Lewis N.E."/>
            <person name="Pan S."/>
            <person name="Cai Z."/>
            <person name="Liu X."/>
            <person name="Chen W."/>
            <person name="Xie M."/>
            <person name="Wang W."/>
            <person name="Hammond S."/>
            <person name="Andersen M.R."/>
            <person name="Neff N."/>
            <person name="Passarelli B."/>
            <person name="Koh W."/>
            <person name="Fan H.C."/>
            <person name="Wang J."/>
            <person name="Gui Y."/>
            <person name="Lee K.H."/>
            <person name="Betenbaugh M.J."/>
            <person name="Quake S.R."/>
            <person name="Famili I."/>
            <person name="Palsson B.O."/>
            <person name="Wang J."/>
        </authorList>
    </citation>
    <scope>NUCLEOTIDE SEQUENCE [LARGE SCALE GENOMIC DNA]</scope>
    <source>
        <strain evidence="3">CHO K1 cell line</strain>
    </source>
</reference>
<dbReference type="EMBL" id="JH000102">
    <property type="protein sequence ID" value="EGV96492.1"/>
    <property type="molecule type" value="Genomic_DNA"/>
</dbReference>
<organism evidence="2 3">
    <name type="scientific">Cricetulus griseus</name>
    <name type="common">Chinese hamster</name>
    <name type="synonym">Cricetulus barabensis griseus</name>
    <dbReference type="NCBI Taxonomy" id="10029"/>
    <lineage>
        <taxon>Eukaryota</taxon>
        <taxon>Metazoa</taxon>
        <taxon>Chordata</taxon>
        <taxon>Craniata</taxon>
        <taxon>Vertebrata</taxon>
        <taxon>Euteleostomi</taxon>
        <taxon>Mammalia</taxon>
        <taxon>Eutheria</taxon>
        <taxon>Euarchontoglires</taxon>
        <taxon>Glires</taxon>
        <taxon>Rodentia</taxon>
        <taxon>Myomorpha</taxon>
        <taxon>Muroidea</taxon>
        <taxon>Cricetidae</taxon>
        <taxon>Cricetinae</taxon>
        <taxon>Cricetulus</taxon>
    </lineage>
</organism>
<evidence type="ECO:0000313" key="2">
    <source>
        <dbReference type="EMBL" id="EGV96492.1"/>
    </source>
</evidence>
<accession>G3H187</accession>
<feature type="region of interest" description="Disordered" evidence="1">
    <location>
        <begin position="54"/>
        <end position="83"/>
    </location>
</feature>
<proteinExistence type="predicted"/>